<dbReference type="InterPro" id="IPR002513">
    <property type="entry name" value="Tn3_Tnp_DDE_dom"/>
</dbReference>
<dbReference type="Pfam" id="PF01526">
    <property type="entry name" value="DDE_Tnp_Tn3"/>
    <property type="match status" value="1"/>
</dbReference>
<organism evidence="2 3">
    <name type="scientific">Hymenobacter nivis</name>
    <dbReference type="NCBI Taxonomy" id="1850093"/>
    <lineage>
        <taxon>Bacteria</taxon>
        <taxon>Pseudomonadati</taxon>
        <taxon>Bacteroidota</taxon>
        <taxon>Cytophagia</taxon>
        <taxon>Cytophagales</taxon>
        <taxon>Hymenobacteraceae</taxon>
        <taxon>Hymenobacter</taxon>
    </lineage>
</organism>
<dbReference type="GO" id="GO:0006313">
    <property type="term" value="P:DNA transposition"/>
    <property type="evidence" value="ECO:0007669"/>
    <property type="project" value="InterPro"/>
</dbReference>
<keyword evidence="3" id="KW-1185">Reference proteome</keyword>
<reference evidence="3" key="1">
    <citation type="submission" date="2018-04" db="EMBL/GenBank/DDBJ databases">
        <title>Complete genome of Antarctic heterotrophic bacterium Hymenobacter nivis.</title>
        <authorList>
            <person name="Terashima M."/>
        </authorList>
    </citation>
    <scope>NUCLEOTIDE SEQUENCE [LARGE SCALE GENOMIC DNA]</scope>
    <source>
        <strain evidence="3">NBRC 111535</strain>
    </source>
</reference>
<gene>
    <name evidence="2" type="ORF">DDQ68_21855</name>
</gene>
<dbReference type="KEGG" id="hnv:DDQ68_21855"/>
<feature type="domain" description="Tn3 transposase DDE" evidence="1">
    <location>
        <begin position="31"/>
        <end position="314"/>
    </location>
</feature>
<evidence type="ECO:0000313" key="3">
    <source>
        <dbReference type="Proteomes" id="UP000245999"/>
    </source>
</evidence>
<evidence type="ECO:0000259" key="1">
    <source>
        <dbReference type="Pfam" id="PF01526"/>
    </source>
</evidence>
<dbReference type="AlphaFoldDB" id="A0A2Z3GU29"/>
<evidence type="ECO:0000313" key="2">
    <source>
        <dbReference type="EMBL" id="AWM35177.1"/>
    </source>
</evidence>
<dbReference type="Proteomes" id="UP000245999">
    <property type="component" value="Chromosome"/>
</dbReference>
<name>A0A2Z3GU29_9BACT</name>
<dbReference type="OrthoDB" id="872329at2"/>
<dbReference type="EMBL" id="CP029145">
    <property type="protein sequence ID" value="AWM35177.1"/>
    <property type="molecule type" value="Genomic_DNA"/>
</dbReference>
<accession>A0A2Z3GU29</accession>
<proteinExistence type="predicted"/>
<protein>
    <recommendedName>
        <fullName evidence="1">Tn3 transposase DDE domain-containing protein</fullName>
    </recommendedName>
</protein>
<dbReference type="GO" id="GO:0004803">
    <property type="term" value="F:transposase activity"/>
    <property type="evidence" value="ECO:0007669"/>
    <property type="project" value="InterPro"/>
</dbReference>
<sequence length="345" mass="39625">METKALCSVLHSDVRSAYREFLFLLLRYPKYYVAVNSIHATYSNKYFGQEKGIVSHGFLDDRHRLFYSTTFSSSEREAPYLVDGLLHNDVVESTIHSTDTHGFTEVNFALTALLGIEFASRIQSFQDQHFYAYAGMDVPDLTAYGLAPVKYIDHTLIEAQWDTLLRLVVSLKQKHVTASTLLRRLNSYSQQHPVYLALRELGWVVRTKFLLRYMDNQSLRKRIDDQLDKLESTHTFTRAVFYGQNGQVPHAGKEEQQLADACKRLVQNTIVCWNCLYLNQYLFQAPAAERQSVADAIAVSSPVSWQHINLHGEFDFSDDALKDSLRFDIEALFAFNWEQTPAPSD</sequence>